<comment type="catalytic activity">
    <reaction evidence="19">
        <text>10-formyltetrahydrofolyl-(gamma-L-Glu)(n) + L-glutamate + ATP = 10-formyltetrahydrofolyl-(gamma-L-Glu)(n+1) + ADP + phosphate + H(+)</text>
        <dbReference type="Rhea" id="RHEA:51904"/>
        <dbReference type="Rhea" id="RHEA-COMP:13088"/>
        <dbReference type="Rhea" id="RHEA-COMP:14300"/>
        <dbReference type="ChEBI" id="CHEBI:15378"/>
        <dbReference type="ChEBI" id="CHEBI:29985"/>
        <dbReference type="ChEBI" id="CHEBI:30616"/>
        <dbReference type="ChEBI" id="CHEBI:43474"/>
        <dbReference type="ChEBI" id="CHEBI:134413"/>
        <dbReference type="ChEBI" id="CHEBI:456216"/>
        <dbReference type="EC" id="6.3.2.17"/>
    </reaction>
</comment>
<keyword evidence="14" id="KW-0289">Folate biosynthesis</keyword>
<dbReference type="GO" id="GO:0046654">
    <property type="term" value="P:tetrahydrofolate biosynthetic process"/>
    <property type="evidence" value="ECO:0007669"/>
    <property type="project" value="UniProtKB-UniPathway"/>
</dbReference>
<evidence type="ECO:0000256" key="4">
    <source>
        <dbReference type="ARBA" id="ARBA00005150"/>
    </source>
</evidence>
<comment type="pathway">
    <text evidence="4">Cofactor biosynthesis; tetrahydrofolylpolyglutamate biosynthesis.</text>
</comment>
<dbReference type="InterPro" id="IPR018109">
    <property type="entry name" value="Folylpolyglutamate_synth_CS"/>
</dbReference>
<evidence type="ECO:0000256" key="19">
    <source>
        <dbReference type="ARBA" id="ARBA00047808"/>
    </source>
</evidence>
<evidence type="ECO:0000313" key="26">
    <source>
        <dbReference type="Proteomes" id="UP000185544"/>
    </source>
</evidence>
<evidence type="ECO:0000256" key="12">
    <source>
        <dbReference type="ARBA" id="ARBA00022840"/>
    </source>
</evidence>
<dbReference type="InterPro" id="IPR036565">
    <property type="entry name" value="Mur-like_cat_sf"/>
</dbReference>
<dbReference type="GO" id="GO:0005737">
    <property type="term" value="C:cytoplasm"/>
    <property type="evidence" value="ECO:0007669"/>
    <property type="project" value="TreeGrafter"/>
</dbReference>
<keyword evidence="9 22" id="KW-0436">Ligase</keyword>
<evidence type="ECO:0000256" key="14">
    <source>
        <dbReference type="ARBA" id="ARBA00022909"/>
    </source>
</evidence>
<keyword evidence="10" id="KW-0479">Metal-binding</keyword>
<protein>
    <recommendedName>
        <fullName evidence="8">Dihydrofolate synthase/folylpolyglutamate synthase</fullName>
        <ecNumber evidence="6">6.3.2.12</ecNumber>
        <ecNumber evidence="7">6.3.2.17</ecNumber>
    </recommendedName>
    <alternativeName>
        <fullName evidence="17">Folylpoly-gamma-glutamate synthetase-dihydrofolate synthetase</fullName>
    </alternativeName>
    <alternativeName>
        <fullName evidence="15">Folylpolyglutamate synthetase</fullName>
    </alternativeName>
    <alternativeName>
        <fullName evidence="16">Tetrahydrofolylpolyglutamate synthase</fullName>
    </alternativeName>
</protein>
<dbReference type="InterPro" id="IPR036615">
    <property type="entry name" value="Mur_ligase_C_dom_sf"/>
</dbReference>
<evidence type="ECO:0000256" key="3">
    <source>
        <dbReference type="ARBA" id="ARBA00004799"/>
    </source>
</evidence>
<comment type="cofactor">
    <cofactor evidence="1">
        <name>Mg(2+)</name>
        <dbReference type="ChEBI" id="CHEBI:18420"/>
    </cofactor>
</comment>
<dbReference type="RefSeq" id="WP_075276910.1">
    <property type="nucleotide sequence ID" value="NZ_CP016908.1"/>
</dbReference>
<evidence type="ECO:0000256" key="7">
    <source>
        <dbReference type="ARBA" id="ARBA00013025"/>
    </source>
</evidence>
<dbReference type="Proteomes" id="UP000185544">
    <property type="component" value="Chromosome"/>
</dbReference>
<dbReference type="AlphaFoldDB" id="A0A1L6MXP4"/>
<evidence type="ECO:0000256" key="13">
    <source>
        <dbReference type="ARBA" id="ARBA00022842"/>
    </source>
</evidence>
<dbReference type="GO" id="GO:0005524">
    <property type="term" value="F:ATP binding"/>
    <property type="evidence" value="ECO:0007669"/>
    <property type="project" value="UniProtKB-KW"/>
</dbReference>
<dbReference type="InterPro" id="IPR013221">
    <property type="entry name" value="Mur_ligase_cen"/>
</dbReference>
<evidence type="ECO:0000256" key="17">
    <source>
        <dbReference type="ARBA" id="ARBA00032510"/>
    </source>
</evidence>
<dbReference type="Pfam" id="PF02875">
    <property type="entry name" value="Mur_ligase_C"/>
    <property type="match status" value="1"/>
</dbReference>
<dbReference type="OrthoDB" id="9809356at2"/>
<dbReference type="Gene3D" id="3.40.1190.10">
    <property type="entry name" value="Mur-like, catalytic domain"/>
    <property type="match status" value="1"/>
</dbReference>
<dbReference type="PIRSF" id="PIRSF001563">
    <property type="entry name" value="Folylpolyglu_synth"/>
    <property type="match status" value="1"/>
</dbReference>
<evidence type="ECO:0000256" key="8">
    <source>
        <dbReference type="ARBA" id="ARBA00019357"/>
    </source>
</evidence>
<dbReference type="InterPro" id="IPR004101">
    <property type="entry name" value="Mur_ligase_C"/>
</dbReference>
<dbReference type="Gene3D" id="3.90.190.20">
    <property type="entry name" value="Mur ligase, C-terminal domain"/>
    <property type="match status" value="1"/>
</dbReference>
<dbReference type="EC" id="6.3.2.12" evidence="6"/>
<feature type="domain" description="Mur ligase central" evidence="24">
    <location>
        <begin position="45"/>
        <end position="220"/>
    </location>
</feature>
<sequence>MPSLEAVLDNLYARTSRNITLGLERMEQACTELLHPEHQFPVIHVAGTNGKGSVCAMVESIARIKGLTTGLYTSPHLCHFNERIRIQGEPIDSLDLADVLDIALSLKIPLSFFECATLAAFLAFQRASVDIAILEVGLGGRLDATNVIPPPLACAITRIAYDHTALLGSTLSQIAREKAGIAKKGSPLVLGSLVSEAKDSIEQYAHAVGATVMHAEEDEKAARFIESHPSTGLPGRYQLENAKIAYVLGSIIGATPQERAKGIASAQWPARLETVQISGHSYLFDAAHNPDGARVLAEELQHLSPSFPTMILLFGALADKNWREMLDTLAPLFQHRIYVEPPLRTKEGEFHRAPAPAEILSRAYPGQCANSIPKALELILTFSSSSQHTPLIVVCGSIYLVGYVRALLLNLDCDPLIPL</sequence>
<comment type="catalytic activity">
    <reaction evidence="20">
        <text>(6R)-5,10-methylenetetrahydrofolyl-(gamma-L-Glu)(n) + L-glutamate + ATP = (6R)-5,10-methylenetetrahydrofolyl-(gamma-L-Glu)(n+1) + ADP + phosphate + H(+)</text>
        <dbReference type="Rhea" id="RHEA:51912"/>
        <dbReference type="Rhea" id="RHEA-COMP:13257"/>
        <dbReference type="Rhea" id="RHEA-COMP:13258"/>
        <dbReference type="ChEBI" id="CHEBI:15378"/>
        <dbReference type="ChEBI" id="CHEBI:29985"/>
        <dbReference type="ChEBI" id="CHEBI:30616"/>
        <dbReference type="ChEBI" id="CHEBI:43474"/>
        <dbReference type="ChEBI" id="CHEBI:136572"/>
        <dbReference type="ChEBI" id="CHEBI:456216"/>
        <dbReference type="EC" id="6.3.2.17"/>
    </reaction>
</comment>
<comment type="similarity">
    <text evidence="5 22">Belongs to the folylpolyglutamate synthase family.</text>
</comment>
<comment type="catalytic activity">
    <reaction evidence="18">
        <text>(6S)-5,6,7,8-tetrahydrofolyl-(gamma-L-Glu)(n) + L-glutamate + ATP = (6S)-5,6,7,8-tetrahydrofolyl-(gamma-L-Glu)(n+1) + ADP + phosphate + H(+)</text>
        <dbReference type="Rhea" id="RHEA:10580"/>
        <dbReference type="Rhea" id="RHEA-COMP:14738"/>
        <dbReference type="Rhea" id="RHEA-COMP:14740"/>
        <dbReference type="ChEBI" id="CHEBI:15378"/>
        <dbReference type="ChEBI" id="CHEBI:29985"/>
        <dbReference type="ChEBI" id="CHEBI:30616"/>
        <dbReference type="ChEBI" id="CHEBI:43474"/>
        <dbReference type="ChEBI" id="CHEBI:141005"/>
        <dbReference type="ChEBI" id="CHEBI:456216"/>
        <dbReference type="EC" id="6.3.2.17"/>
    </reaction>
</comment>
<keyword evidence="13" id="KW-0460">Magnesium</keyword>
<evidence type="ECO:0000256" key="2">
    <source>
        <dbReference type="ARBA" id="ARBA00002714"/>
    </source>
</evidence>
<dbReference type="EC" id="6.3.2.17" evidence="7"/>
<keyword evidence="12 22" id="KW-0067">ATP-binding</keyword>
<evidence type="ECO:0000256" key="1">
    <source>
        <dbReference type="ARBA" id="ARBA00001946"/>
    </source>
</evidence>
<dbReference type="NCBIfam" id="TIGR01499">
    <property type="entry name" value="folC"/>
    <property type="match status" value="1"/>
</dbReference>
<evidence type="ECO:0000259" key="24">
    <source>
        <dbReference type="Pfam" id="PF08245"/>
    </source>
</evidence>
<dbReference type="GO" id="GO:0046656">
    <property type="term" value="P:folic acid biosynthetic process"/>
    <property type="evidence" value="ECO:0007669"/>
    <property type="project" value="UniProtKB-KW"/>
</dbReference>
<evidence type="ECO:0000256" key="5">
    <source>
        <dbReference type="ARBA" id="ARBA00008276"/>
    </source>
</evidence>
<evidence type="ECO:0000256" key="16">
    <source>
        <dbReference type="ARBA" id="ARBA00030592"/>
    </source>
</evidence>
<keyword evidence="26" id="KW-1185">Reference proteome</keyword>
<evidence type="ECO:0000256" key="15">
    <source>
        <dbReference type="ARBA" id="ARBA00030048"/>
    </source>
</evidence>
<comment type="pathway">
    <text evidence="3">Cofactor biosynthesis; tetrahydrofolate biosynthesis; 7,8-dihydrofolate from 2-amino-4-hydroxy-6-hydroxymethyl-7,8-dihydropteridine diphosphate and 4-aminobenzoate: step 2/2.</text>
</comment>
<dbReference type="PANTHER" id="PTHR11136">
    <property type="entry name" value="FOLYLPOLYGLUTAMATE SYNTHASE-RELATED"/>
    <property type="match status" value="1"/>
</dbReference>
<dbReference type="STRING" id="1882918.BCY86_05775"/>
<dbReference type="InterPro" id="IPR001645">
    <property type="entry name" value="Folylpolyglutamate_synth"/>
</dbReference>
<feature type="domain" description="Mur ligase C-terminal" evidence="23">
    <location>
        <begin position="271"/>
        <end position="397"/>
    </location>
</feature>
<evidence type="ECO:0000313" key="25">
    <source>
        <dbReference type="EMBL" id="APS00246.1"/>
    </source>
</evidence>
<evidence type="ECO:0000256" key="11">
    <source>
        <dbReference type="ARBA" id="ARBA00022741"/>
    </source>
</evidence>
<organism evidence="25 26">
    <name type="scientific">Pajaroellobacter abortibovis</name>
    <dbReference type="NCBI Taxonomy" id="1882918"/>
    <lineage>
        <taxon>Bacteria</taxon>
        <taxon>Pseudomonadati</taxon>
        <taxon>Myxococcota</taxon>
        <taxon>Polyangia</taxon>
        <taxon>Polyangiales</taxon>
        <taxon>Polyangiaceae</taxon>
    </lineage>
</organism>
<evidence type="ECO:0000256" key="18">
    <source>
        <dbReference type="ARBA" id="ARBA00047493"/>
    </source>
</evidence>
<evidence type="ECO:0000256" key="22">
    <source>
        <dbReference type="PIRNR" id="PIRNR001563"/>
    </source>
</evidence>
<evidence type="ECO:0000256" key="21">
    <source>
        <dbReference type="ARBA" id="ARBA00049161"/>
    </source>
</evidence>
<proteinExistence type="inferred from homology"/>
<dbReference type="SUPFAM" id="SSF53244">
    <property type="entry name" value="MurD-like peptide ligases, peptide-binding domain"/>
    <property type="match status" value="1"/>
</dbReference>
<dbReference type="GO" id="GO:0008841">
    <property type="term" value="F:dihydrofolate synthase activity"/>
    <property type="evidence" value="ECO:0007669"/>
    <property type="project" value="UniProtKB-EC"/>
</dbReference>
<dbReference type="FunFam" id="3.40.1190.10:FF:000011">
    <property type="entry name" value="Folylpolyglutamate synthase/dihydrofolate synthase"/>
    <property type="match status" value="1"/>
</dbReference>
<dbReference type="GO" id="GO:0004326">
    <property type="term" value="F:tetrahydrofolylpolyglutamate synthase activity"/>
    <property type="evidence" value="ECO:0007669"/>
    <property type="project" value="UniProtKB-EC"/>
</dbReference>
<keyword evidence="11 22" id="KW-0547">Nucleotide-binding</keyword>
<evidence type="ECO:0000256" key="10">
    <source>
        <dbReference type="ARBA" id="ARBA00022723"/>
    </source>
</evidence>
<dbReference type="SUPFAM" id="SSF53623">
    <property type="entry name" value="MurD-like peptide ligases, catalytic domain"/>
    <property type="match status" value="1"/>
</dbReference>
<name>A0A1L6MXP4_9BACT</name>
<gene>
    <name evidence="25" type="ORF">BCY86_05775</name>
</gene>
<dbReference type="GO" id="GO:0046872">
    <property type="term" value="F:metal ion binding"/>
    <property type="evidence" value="ECO:0007669"/>
    <property type="project" value="UniProtKB-KW"/>
</dbReference>
<dbReference type="EMBL" id="CP016908">
    <property type="protein sequence ID" value="APS00246.1"/>
    <property type="molecule type" value="Genomic_DNA"/>
</dbReference>
<evidence type="ECO:0000256" key="6">
    <source>
        <dbReference type="ARBA" id="ARBA00013023"/>
    </source>
</evidence>
<dbReference type="UniPathway" id="UPA00077">
    <property type="reaction ID" value="UER00157"/>
</dbReference>
<dbReference type="Pfam" id="PF08245">
    <property type="entry name" value="Mur_ligase_M"/>
    <property type="match status" value="1"/>
</dbReference>
<evidence type="ECO:0000256" key="9">
    <source>
        <dbReference type="ARBA" id="ARBA00022598"/>
    </source>
</evidence>
<dbReference type="KEGG" id="pabo:BCY86_05775"/>
<dbReference type="PROSITE" id="PS01012">
    <property type="entry name" value="FOLYLPOLYGLU_SYNT_2"/>
    <property type="match status" value="1"/>
</dbReference>
<evidence type="ECO:0000259" key="23">
    <source>
        <dbReference type="Pfam" id="PF02875"/>
    </source>
</evidence>
<evidence type="ECO:0000256" key="20">
    <source>
        <dbReference type="ARBA" id="ARBA00049035"/>
    </source>
</evidence>
<comment type="function">
    <text evidence="2">Functions in two distinct reactions of the de novo folate biosynthetic pathway. Catalyzes the addition of a glutamate residue to dihydropteroate (7,8-dihydropteroate or H2Pte) to form dihydrofolate (7,8-dihydrofolate monoglutamate or H2Pte-Glu). Also catalyzes successive additions of L-glutamate to tetrahydrofolate or 10-formyltetrahydrofolate or 5,10-methylenetetrahydrofolate, leading to folylpolyglutamate derivatives.</text>
</comment>
<accession>A0A1L6MXP4</accession>
<reference evidence="25 26" key="1">
    <citation type="submission" date="2016-08" db="EMBL/GenBank/DDBJ databases">
        <title>Identification and validation of antigenic proteins from Pajaroellobacter abortibovis using de-novo genome sequence assembly and reverse vaccinology.</title>
        <authorList>
            <person name="Welly B.T."/>
            <person name="Miller M.R."/>
            <person name="Stott J.L."/>
            <person name="Blanchard M.T."/>
            <person name="Islas-Trejo A.D."/>
            <person name="O'Rourke S.M."/>
            <person name="Young A.E."/>
            <person name="Medrano J.F."/>
            <person name="Van Eenennaam A.L."/>
        </authorList>
    </citation>
    <scope>NUCLEOTIDE SEQUENCE [LARGE SCALE GENOMIC DNA]</scope>
    <source>
        <strain evidence="25 26">BTF92-0548A/99-0131</strain>
    </source>
</reference>
<comment type="catalytic activity">
    <reaction evidence="21">
        <text>7,8-dihydropteroate + L-glutamate + ATP = 7,8-dihydrofolate + ADP + phosphate + H(+)</text>
        <dbReference type="Rhea" id="RHEA:23584"/>
        <dbReference type="ChEBI" id="CHEBI:15378"/>
        <dbReference type="ChEBI" id="CHEBI:17839"/>
        <dbReference type="ChEBI" id="CHEBI:29985"/>
        <dbReference type="ChEBI" id="CHEBI:30616"/>
        <dbReference type="ChEBI" id="CHEBI:43474"/>
        <dbReference type="ChEBI" id="CHEBI:57451"/>
        <dbReference type="ChEBI" id="CHEBI:456216"/>
        <dbReference type="EC" id="6.3.2.12"/>
    </reaction>
</comment>
<dbReference type="PANTHER" id="PTHR11136:SF0">
    <property type="entry name" value="DIHYDROFOLATE SYNTHETASE-RELATED"/>
    <property type="match status" value="1"/>
</dbReference>